<sequence>MEALRVEDLQLEEEGRKEERDLPAETQSAAYPEEVLRRGRTVQQTQEALPLLGEALKPLPLLSALLAELSQLNGQPQQLPVSAAPDPAWLYQPAPDRPHAITPDTRPRPQNPRPCPSPMPRGRRSPIPQVKPGKLLVNPTCSLSTSPKELDKAKRQSPRPGKEAPKSSPKRKLVYGLTNTVRLRLRQTNPVVLREHERREQLRRSQSGLLKQASRKPHRPTATEAGHKLTSSHGVQALKRSANLDENVQTLVNSLDVDTPWTGTPPSQTRGEPGGGPRAGNNGNGGGFPPRPPYDLVSKITVKGNPELSQNQTVRVHIPSALSQYSHSDHSDGGRALSDASGPQPEPALENGSFSSLVQRSCSHSHRDTPDPGDYLDDFTSLEPTEGLSPDLPSSPELALGSTSERASGSGSPSQGSWRLGLPVPVKAGTSPQHSLKGTHIIRARTQASAISLSSFDSRCASASAGSVRSGHHRSGAVSGATRGTSVCEEAGGSGSQLSECFEHNLSARGSPEDLCLLPDDSESIPSPLTERPEEMRDELGSLGFSNKCHHISELVLNRLPGYTL</sequence>
<dbReference type="InterPro" id="IPR026679">
    <property type="entry name" value="MAP10_C-term"/>
</dbReference>
<dbReference type="GO" id="GO:0032467">
    <property type="term" value="P:positive regulation of cytokinesis"/>
    <property type="evidence" value="ECO:0007669"/>
    <property type="project" value="TreeGrafter"/>
</dbReference>
<dbReference type="GO" id="GO:0005813">
    <property type="term" value="C:centrosome"/>
    <property type="evidence" value="ECO:0007669"/>
    <property type="project" value="TreeGrafter"/>
</dbReference>
<dbReference type="GO" id="GO:0097431">
    <property type="term" value="C:mitotic spindle pole"/>
    <property type="evidence" value="ECO:0007669"/>
    <property type="project" value="TreeGrafter"/>
</dbReference>
<organism evidence="3 4">
    <name type="scientific">Aldrovandia affinis</name>
    <dbReference type="NCBI Taxonomy" id="143900"/>
    <lineage>
        <taxon>Eukaryota</taxon>
        <taxon>Metazoa</taxon>
        <taxon>Chordata</taxon>
        <taxon>Craniata</taxon>
        <taxon>Vertebrata</taxon>
        <taxon>Euteleostomi</taxon>
        <taxon>Actinopterygii</taxon>
        <taxon>Neopterygii</taxon>
        <taxon>Teleostei</taxon>
        <taxon>Notacanthiformes</taxon>
        <taxon>Halosauridae</taxon>
        <taxon>Aldrovandia</taxon>
    </lineage>
</organism>
<dbReference type="GO" id="GO:0005881">
    <property type="term" value="C:cytoplasmic microtubule"/>
    <property type="evidence" value="ECO:0007669"/>
    <property type="project" value="TreeGrafter"/>
</dbReference>
<feature type="compositionally biased region" description="Gly residues" evidence="1">
    <location>
        <begin position="272"/>
        <end position="288"/>
    </location>
</feature>
<feature type="compositionally biased region" description="Basic and acidic residues" evidence="1">
    <location>
        <begin position="148"/>
        <end position="165"/>
    </location>
</feature>
<dbReference type="GO" id="GO:0051256">
    <property type="term" value="P:mitotic spindle midzone assembly"/>
    <property type="evidence" value="ECO:0007669"/>
    <property type="project" value="TreeGrafter"/>
</dbReference>
<dbReference type="PANTHER" id="PTHR21831:SF2">
    <property type="entry name" value="MICROTUBULE-ASSOCIATED PROTEIN 10"/>
    <property type="match status" value="1"/>
</dbReference>
<dbReference type="GO" id="GO:0008017">
    <property type="term" value="F:microtubule binding"/>
    <property type="evidence" value="ECO:0007669"/>
    <property type="project" value="InterPro"/>
</dbReference>
<evidence type="ECO:0000259" key="2">
    <source>
        <dbReference type="Pfam" id="PF14925"/>
    </source>
</evidence>
<protein>
    <recommendedName>
        <fullName evidence="2">Microtubule-associated protein 10 C-terminal domain-containing protein</fullName>
    </recommendedName>
</protein>
<feature type="region of interest" description="Disordered" evidence="1">
    <location>
        <begin position="194"/>
        <end position="234"/>
    </location>
</feature>
<evidence type="ECO:0000313" key="3">
    <source>
        <dbReference type="EMBL" id="KAJ8393234.1"/>
    </source>
</evidence>
<dbReference type="Pfam" id="PF14925">
    <property type="entry name" value="HPHLAWLY"/>
    <property type="match status" value="2"/>
</dbReference>
<accession>A0AAD7RZI4</accession>
<feature type="region of interest" description="Disordered" evidence="1">
    <location>
        <begin position="254"/>
        <end position="297"/>
    </location>
</feature>
<dbReference type="GO" id="GO:0031122">
    <property type="term" value="P:cytoplasmic microtubule organization"/>
    <property type="evidence" value="ECO:0007669"/>
    <property type="project" value="TreeGrafter"/>
</dbReference>
<feature type="compositionally biased region" description="Polar residues" evidence="1">
    <location>
        <begin position="352"/>
        <end position="362"/>
    </location>
</feature>
<reference evidence="3" key="1">
    <citation type="journal article" date="2023" name="Science">
        <title>Genome structures resolve the early diversification of teleost fishes.</title>
        <authorList>
            <person name="Parey E."/>
            <person name="Louis A."/>
            <person name="Montfort J."/>
            <person name="Bouchez O."/>
            <person name="Roques C."/>
            <person name="Iampietro C."/>
            <person name="Lluch J."/>
            <person name="Castinel A."/>
            <person name="Donnadieu C."/>
            <person name="Desvignes T."/>
            <person name="Floi Bucao C."/>
            <person name="Jouanno E."/>
            <person name="Wen M."/>
            <person name="Mejri S."/>
            <person name="Dirks R."/>
            <person name="Jansen H."/>
            <person name="Henkel C."/>
            <person name="Chen W.J."/>
            <person name="Zahm M."/>
            <person name="Cabau C."/>
            <person name="Klopp C."/>
            <person name="Thompson A.W."/>
            <person name="Robinson-Rechavi M."/>
            <person name="Braasch I."/>
            <person name="Lecointre G."/>
            <person name="Bobe J."/>
            <person name="Postlethwait J.H."/>
            <person name="Berthelot C."/>
            <person name="Roest Crollius H."/>
            <person name="Guiguen Y."/>
        </authorList>
    </citation>
    <scope>NUCLEOTIDE SEQUENCE</scope>
    <source>
        <strain evidence="3">NC1722</strain>
    </source>
</reference>
<dbReference type="PANTHER" id="PTHR21831">
    <property type="entry name" value="MICROTUBULE-ASSOCIATED PROTEIN 10"/>
    <property type="match status" value="1"/>
</dbReference>
<comment type="caution">
    <text evidence="3">The sequence shown here is derived from an EMBL/GenBank/DDBJ whole genome shotgun (WGS) entry which is preliminary data.</text>
</comment>
<proteinExistence type="predicted"/>
<dbReference type="EMBL" id="JAINUG010000139">
    <property type="protein sequence ID" value="KAJ8393234.1"/>
    <property type="molecule type" value="Genomic_DNA"/>
</dbReference>
<dbReference type="InterPro" id="IPR039302">
    <property type="entry name" value="MAP10"/>
</dbReference>
<feature type="compositionally biased region" description="Basic and acidic residues" evidence="1">
    <location>
        <begin position="194"/>
        <end position="203"/>
    </location>
</feature>
<dbReference type="AlphaFoldDB" id="A0AAD7RZI4"/>
<feature type="region of interest" description="Disordered" evidence="1">
    <location>
        <begin position="76"/>
        <end position="172"/>
    </location>
</feature>
<feature type="region of interest" description="Disordered" evidence="1">
    <location>
        <begin position="1"/>
        <end position="30"/>
    </location>
</feature>
<evidence type="ECO:0000313" key="4">
    <source>
        <dbReference type="Proteomes" id="UP001221898"/>
    </source>
</evidence>
<dbReference type="GO" id="GO:0030496">
    <property type="term" value="C:midbody"/>
    <property type="evidence" value="ECO:0007669"/>
    <property type="project" value="TreeGrafter"/>
</dbReference>
<evidence type="ECO:0000256" key="1">
    <source>
        <dbReference type="SAM" id="MobiDB-lite"/>
    </source>
</evidence>
<feature type="region of interest" description="Disordered" evidence="1">
    <location>
        <begin position="466"/>
        <end position="491"/>
    </location>
</feature>
<gene>
    <name evidence="3" type="ORF">AAFF_G00063060</name>
</gene>
<feature type="domain" description="Microtubule-associated protein 10 C-terminal" evidence="2">
    <location>
        <begin position="55"/>
        <end position="218"/>
    </location>
</feature>
<name>A0AAD7RZI4_9TELE</name>
<dbReference type="Proteomes" id="UP001221898">
    <property type="component" value="Unassembled WGS sequence"/>
</dbReference>
<feature type="compositionally biased region" description="Polar residues" evidence="1">
    <location>
        <begin position="401"/>
        <end position="417"/>
    </location>
</feature>
<dbReference type="GO" id="GO:1990023">
    <property type="term" value="C:mitotic spindle midzone"/>
    <property type="evidence" value="ECO:0007669"/>
    <property type="project" value="TreeGrafter"/>
</dbReference>
<keyword evidence="4" id="KW-1185">Reference proteome</keyword>
<feature type="domain" description="Microtubule-associated protein 10 C-terminal" evidence="2">
    <location>
        <begin position="426"/>
        <end position="564"/>
    </location>
</feature>
<feature type="compositionally biased region" description="Basic and acidic residues" evidence="1">
    <location>
        <begin position="1"/>
        <end position="23"/>
    </location>
</feature>
<feature type="region of interest" description="Disordered" evidence="1">
    <location>
        <begin position="324"/>
        <end position="437"/>
    </location>
</feature>
<feature type="compositionally biased region" description="Pro residues" evidence="1">
    <location>
        <begin position="109"/>
        <end position="119"/>
    </location>
</feature>